<dbReference type="AlphaFoldDB" id="D1B5J5"/>
<feature type="domain" description="Bacterial type II secretion system protein E" evidence="2">
    <location>
        <begin position="199"/>
        <end position="213"/>
    </location>
</feature>
<evidence type="ECO:0000259" key="2">
    <source>
        <dbReference type="PROSITE" id="PS00662"/>
    </source>
</evidence>
<reference evidence="3 4" key="1">
    <citation type="journal article" date="2009" name="Stand. Genomic Sci.">
        <title>Complete genome sequence of Thermanaerovibrio acidaminovorans type strain (Su883).</title>
        <authorList>
            <person name="Chovatia M."/>
            <person name="Sikorski J."/>
            <person name="Schroder M."/>
            <person name="Lapidus A."/>
            <person name="Nolan M."/>
            <person name="Tice H."/>
            <person name="Glavina Del Rio T."/>
            <person name="Copeland A."/>
            <person name="Cheng J.F."/>
            <person name="Lucas S."/>
            <person name="Chen F."/>
            <person name="Bruce D."/>
            <person name="Goodwin L."/>
            <person name="Pitluck S."/>
            <person name="Ivanova N."/>
            <person name="Mavromatis K."/>
            <person name="Ovchinnikova G."/>
            <person name="Pati A."/>
            <person name="Chen A."/>
            <person name="Palaniappan K."/>
            <person name="Land M."/>
            <person name="Hauser L."/>
            <person name="Chang Y.J."/>
            <person name="Jeffries C.D."/>
            <person name="Chain P."/>
            <person name="Saunders E."/>
            <person name="Detter J.C."/>
            <person name="Brettin T."/>
            <person name="Rohde M."/>
            <person name="Goker M."/>
            <person name="Spring S."/>
            <person name="Bristow J."/>
            <person name="Markowitz V."/>
            <person name="Hugenholtz P."/>
            <person name="Kyrpides N.C."/>
            <person name="Klenk H.P."/>
            <person name="Eisen J.A."/>
        </authorList>
    </citation>
    <scope>NUCLEOTIDE SEQUENCE [LARGE SCALE GENOMIC DNA]</scope>
    <source>
        <strain evidence="4">ATCC 49978 / DSM 6589 / Su883</strain>
    </source>
</reference>
<dbReference type="PANTHER" id="PTHR30486">
    <property type="entry name" value="TWITCHING MOTILITY PROTEIN PILT"/>
    <property type="match status" value="1"/>
</dbReference>
<dbReference type="EnsemblBacteria" id="ACZ19286">
    <property type="protein sequence ID" value="ACZ19286"/>
    <property type="gene ID" value="Taci_1054"/>
</dbReference>
<dbReference type="eggNOG" id="COG2805">
    <property type="taxonomic scope" value="Bacteria"/>
</dbReference>
<name>D1B5J5_THEAS</name>
<dbReference type="InterPro" id="IPR006321">
    <property type="entry name" value="PilT/PilU"/>
</dbReference>
<organism evidence="3 4">
    <name type="scientific">Thermanaerovibrio acidaminovorans (strain ATCC 49978 / DSM 6589 / Su883)</name>
    <name type="common">Selenomonas acidaminovorans</name>
    <dbReference type="NCBI Taxonomy" id="525903"/>
    <lineage>
        <taxon>Bacteria</taxon>
        <taxon>Thermotogati</taxon>
        <taxon>Synergistota</taxon>
        <taxon>Synergistia</taxon>
        <taxon>Synergistales</taxon>
        <taxon>Synergistaceae</taxon>
        <taxon>Thermanaerovibrio</taxon>
    </lineage>
</organism>
<dbReference type="NCBIfam" id="TIGR01420">
    <property type="entry name" value="pilT_fam"/>
    <property type="match status" value="1"/>
</dbReference>
<dbReference type="Gene3D" id="3.40.50.300">
    <property type="entry name" value="P-loop containing nucleotide triphosphate hydrolases"/>
    <property type="match status" value="1"/>
</dbReference>
<dbReference type="SMART" id="SM00382">
    <property type="entry name" value="AAA"/>
    <property type="match status" value="1"/>
</dbReference>
<comment type="similarity">
    <text evidence="1">Belongs to the GSP E family.</text>
</comment>
<accession>D1B5J5</accession>
<dbReference type="SUPFAM" id="SSF52540">
    <property type="entry name" value="P-loop containing nucleoside triphosphate hydrolases"/>
    <property type="match status" value="1"/>
</dbReference>
<dbReference type="InterPro" id="IPR027417">
    <property type="entry name" value="P-loop_NTPase"/>
</dbReference>
<proteinExistence type="inferred from homology"/>
<dbReference type="Proteomes" id="UP000002030">
    <property type="component" value="Chromosome"/>
</dbReference>
<dbReference type="Pfam" id="PF00437">
    <property type="entry name" value="T2SSE"/>
    <property type="match status" value="1"/>
</dbReference>
<gene>
    <name evidence="3" type="ordered locus">Taci_1054</name>
</gene>
<dbReference type="GO" id="GO:0005524">
    <property type="term" value="F:ATP binding"/>
    <property type="evidence" value="ECO:0007669"/>
    <property type="project" value="InterPro"/>
</dbReference>
<dbReference type="OrthoDB" id="9808272at2"/>
<dbReference type="KEGG" id="tai:Taci_1054"/>
<dbReference type="CDD" id="cd01131">
    <property type="entry name" value="PilT"/>
    <property type="match status" value="1"/>
</dbReference>
<evidence type="ECO:0000313" key="4">
    <source>
        <dbReference type="Proteomes" id="UP000002030"/>
    </source>
</evidence>
<dbReference type="EMBL" id="CP001818">
    <property type="protein sequence ID" value="ACZ19286.1"/>
    <property type="molecule type" value="Genomic_DNA"/>
</dbReference>
<dbReference type="GO" id="GO:0016887">
    <property type="term" value="F:ATP hydrolysis activity"/>
    <property type="evidence" value="ECO:0007669"/>
    <property type="project" value="InterPro"/>
</dbReference>
<dbReference type="Gene3D" id="3.30.450.90">
    <property type="match status" value="1"/>
</dbReference>
<protein>
    <submittedName>
        <fullName evidence="3">Twitching motility protein</fullName>
    </submittedName>
</protein>
<dbReference type="PANTHER" id="PTHR30486:SF16">
    <property type="entry name" value="TWITCHING MOTILITY PROTEIN PILT"/>
    <property type="match status" value="1"/>
</dbReference>
<dbReference type="PROSITE" id="PS00662">
    <property type="entry name" value="T2SP_E"/>
    <property type="match status" value="1"/>
</dbReference>
<evidence type="ECO:0000256" key="1">
    <source>
        <dbReference type="ARBA" id="ARBA00006611"/>
    </source>
</evidence>
<dbReference type="InterPro" id="IPR001482">
    <property type="entry name" value="T2SS/T4SS_dom"/>
</dbReference>
<dbReference type="PATRIC" id="fig|525903.6.peg.1052"/>
<evidence type="ECO:0000313" key="3">
    <source>
        <dbReference type="EMBL" id="ACZ19286.1"/>
    </source>
</evidence>
<sequence>MSIPSLKVLLYEMIRRNASDLHISSNRPPMLRVDGTLIPFDIPDLTPNDVMEYVGDLLPPGRWEEFTQNRELDFSFTMMSLDSMPRFRVNCFFEKGNPAIAIRFISTDIRTTRQLRLPMEIDQVAEKMRGLFLVTGPTGSGKSTTLAALVHQINMTRSCHVVTVEDPIEYVFKSERAMIHQREVGDDTKSFSEALKRVLRQDPDVIMIGEMRDLETISSAITAAETGHLVLATLHTPDAAQTVDRIVDVFPPYQQQQVRLQLANILIGICSQQLIPLASGGRVVATEFLWATPGIRNCIREGKTSQIKSMMQTGSALGMHTMDQDLVRLHREGILTREMVDQYCFDPKEVEHLLGGAILVR</sequence>
<keyword evidence="4" id="KW-1185">Reference proteome</keyword>
<dbReference type="RefSeq" id="WP_012869801.1">
    <property type="nucleotide sequence ID" value="NC_013522.1"/>
</dbReference>
<dbReference type="InterPro" id="IPR050921">
    <property type="entry name" value="T4SS_GSP_E_ATPase"/>
</dbReference>
<dbReference type="InterPro" id="IPR003593">
    <property type="entry name" value="AAA+_ATPase"/>
</dbReference>
<dbReference type="HOGENOM" id="CLU_013446_4_0_0"/>
<dbReference type="STRING" id="525903.Taci_1054"/>